<dbReference type="AlphaFoldDB" id="A0A1L7X6Z1"/>
<dbReference type="OrthoDB" id="3830014at2759"/>
<evidence type="ECO:0000313" key="3">
    <source>
        <dbReference type="Proteomes" id="UP000184330"/>
    </source>
</evidence>
<reference evidence="2 3" key="1">
    <citation type="submission" date="2016-03" db="EMBL/GenBank/DDBJ databases">
        <authorList>
            <person name="Ploux O."/>
        </authorList>
    </citation>
    <scope>NUCLEOTIDE SEQUENCE [LARGE SCALE GENOMIC DNA]</scope>
    <source>
        <strain evidence="2 3">UAMH 11012</strain>
    </source>
</reference>
<gene>
    <name evidence="2" type="ORF">PAC_10680</name>
</gene>
<dbReference type="InterPro" id="IPR011008">
    <property type="entry name" value="Dimeric_a/b-barrel"/>
</dbReference>
<dbReference type="Proteomes" id="UP000184330">
    <property type="component" value="Unassembled WGS sequence"/>
</dbReference>
<feature type="domain" description="Stress-response A/B barrel" evidence="1">
    <location>
        <begin position="5"/>
        <end position="96"/>
    </location>
</feature>
<evidence type="ECO:0000259" key="1">
    <source>
        <dbReference type="PROSITE" id="PS51502"/>
    </source>
</evidence>
<accession>A0A1L7X6Z1</accession>
<organism evidence="2 3">
    <name type="scientific">Phialocephala subalpina</name>
    <dbReference type="NCBI Taxonomy" id="576137"/>
    <lineage>
        <taxon>Eukaryota</taxon>
        <taxon>Fungi</taxon>
        <taxon>Dikarya</taxon>
        <taxon>Ascomycota</taxon>
        <taxon>Pezizomycotina</taxon>
        <taxon>Leotiomycetes</taxon>
        <taxon>Helotiales</taxon>
        <taxon>Mollisiaceae</taxon>
        <taxon>Phialocephala</taxon>
        <taxon>Phialocephala fortinii species complex</taxon>
    </lineage>
</organism>
<dbReference type="PROSITE" id="PS51502">
    <property type="entry name" value="S_R_A_B_BARREL"/>
    <property type="match status" value="1"/>
</dbReference>
<evidence type="ECO:0000313" key="2">
    <source>
        <dbReference type="EMBL" id="CZR60784.1"/>
    </source>
</evidence>
<dbReference type="InterPro" id="IPR013097">
    <property type="entry name" value="Dabb"/>
</dbReference>
<proteinExistence type="predicted"/>
<dbReference type="Gene3D" id="3.30.70.100">
    <property type="match status" value="1"/>
</dbReference>
<protein>
    <recommendedName>
        <fullName evidence="1">Stress-response A/B barrel domain-containing protein</fullName>
    </recommendedName>
</protein>
<dbReference type="SUPFAM" id="SSF54909">
    <property type="entry name" value="Dimeric alpha+beta barrel"/>
    <property type="match status" value="1"/>
</dbReference>
<dbReference type="Pfam" id="PF07876">
    <property type="entry name" value="Dabb"/>
    <property type="match status" value="1"/>
</dbReference>
<dbReference type="EMBL" id="FJOG01000016">
    <property type="protein sequence ID" value="CZR60784.1"/>
    <property type="molecule type" value="Genomic_DNA"/>
</dbReference>
<keyword evidence="3" id="KW-1185">Reference proteome</keyword>
<name>A0A1L7X6Z1_9HELO</name>
<sequence>MTSEIIRVTMIKIPEQHLAVALKGFETFIKNQKKDGMPYILSMATGPAQGHVKDQGYTFVTKSEFKNKEDMEYYEKEFEGHLEYKKLLKENAPVEG</sequence>